<feature type="compositionally biased region" description="Low complexity" evidence="1">
    <location>
        <begin position="36"/>
        <end position="51"/>
    </location>
</feature>
<name>A0ABT5C8X2_9BACT</name>
<evidence type="ECO:0000313" key="2">
    <source>
        <dbReference type="EMBL" id="MDC0682884.1"/>
    </source>
</evidence>
<organism evidence="2 3">
    <name type="scientific">Sorangium atrum</name>
    <dbReference type="NCBI Taxonomy" id="2995308"/>
    <lineage>
        <taxon>Bacteria</taxon>
        <taxon>Pseudomonadati</taxon>
        <taxon>Myxococcota</taxon>
        <taxon>Polyangia</taxon>
        <taxon>Polyangiales</taxon>
        <taxon>Polyangiaceae</taxon>
        <taxon>Sorangium</taxon>
    </lineage>
</organism>
<dbReference type="EMBL" id="JAQNDK010000004">
    <property type="protein sequence ID" value="MDC0682884.1"/>
    <property type="molecule type" value="Genomic_DNA"/>
</dbReference>
<feature type="compositionally biased region" description="Gly residues" evidence="1">
    <location>
        <begin position="26"/>
        <end position="35"/>
    </location>
</feature>
<comment type="caution">
    <text evidence="2">The sequence shown here is derived from an EMBL/GenBank/DDBJ whole genome shotgun (WGS) entry which is preliminary data.</text>
</comment>
<feature type="region of interest" description="Disordered" evidence="1">
    <location>
        <begin position="23"/>
        <end position="53"/>
    </location>
</feature>
<proteinExistence type="predicted"/>
<evidence type="ECO:0000313" key="3">
    <source>
        <dbReference type="Proteomes" id="UP001217485"/>
    </source>
</evidence>
<dbReference type="Proteomes" id="UP001217485">
    <property type="component" value="Unassembled WGS sequence"/>
</dbReference>
<accession>A0ABT5C8X2</accession>
<dbReference type="RefSeq" id="WP_272101036.1">
    <property type="nucleotide sequence ID" value="NZ_JAQNDK010000004.1"/>
</dbReference>
<sequence length="174" mass="17583">MVLLGALLFASACDSTVIVPEDGHGASDGGGGGTSAPGAGSSDTSSSSSSAVWTVPPDRTYSHIDCGDELATPTLFVEIWPDGSGCLAPASIEDDVLVFGIVRWDGQPGTFTLGVETPHGVAQAAMGLQPDPITGTFTVEPYVGAPSAIAWNLSVGAGRTDLSICGHFDGFPCR</sequence>
<reference evidence="2 3" key="1">
    <citation type="submission" date="2023-01" db="EMBL/GenBank/DDBJ databases">
        <title>Minimal conservation of predation-associated metabolite biosynthetic gene clusters underscores biosynthetic potential of Myxococcota including descriptions for ten novel species: Archangium lansinium sp. nov., Myxococcus landrumus sp. nov., Nannocystis bai.</title>
        <authorList>
            <person name="Ahearne A."/>
            <person name="Stevens C."/>
            <person name="Dowd S."/>
        </authorList>
    </citation>
    <scope>NUCLEOTIDE SEQUENCE [LARGE SCALE GENOMIC DNA]</scope>
    <source>
        <strain evidence="2 3">WIWO2</strain>
    </source>
</reference>
<gene>
    <name evidence="2" type="ORF">POL72_34475</name>
</gene>
<keyword evidence="3" id="KW-1185">Reference proteome</keyword>
<evidence type="ECO:0000256" key="1">
    <source>
        <dbReference type="SAM" id="MobiDB-lite"/>
    </source>
</evidence>
<protein>
    <recommendedName>
        <fullName evidence="4">Lipoprotein</fullName>
    </recommendedName>
</protein>
<evidence type="ECO:0008006" key="4">
    <source>
        <dbReference type="Google" id="ProtNLM"/>
    </source>
</evidence>